<dbReference type="InterPro" id="IPR012340">
    <property type="entry name" value="NA-bd_OB-fold"/>
</dbReference>
<feature type="transmembrane region" description="Helical" evidence="5">
    <location>
        <begin position="58"/>
        <end position="76"/>
    </location>
</feature>
<evidence type="ECO:0000256" key="4">
    <source>
        <dbReference type="ARBA" id="ARBA00023136"/>
    </source>
</evidence>
<dbReference type="GO" id="GO:0005886">
    <property type="term" value="C:plasma membrane"/>
    <property type="evidence" value="ECO:0007669"/>
    <property type="project" value="TreeGrafter"/>
</dbReference>
<accession>A0A9E9C6M6</accession>
<dbReference type="SUPFAM" id="SSF141322">
    <property type="entry name" value="NfeD domain-like"/>
    <property type="match status" value="1"/>
</dbReference>
<name>A0A9E9C6M6_9CYAN</name>
<dbReference type="InterPro" id="IPR052165">
    <property type="entry name" value="Membrane_assoc_protease"/>
</dbReference>
<evidence type="ECO:0000313" key="8">
    <source>
        <dbReference type="Proteomes" id="UP001163152"/>
    </source>
</evidence>
<evidence type="ECO:0000256" key="2">
    <source>
        <dbReference type="ARBA" id="ARBA00022692"/>
    </source>
</evidence>
<dbReference type="RefSeq" id="WP_268607783.1">
    <property type="nucleotide sequence ID" value="NZ_CP113797.1"/>
</dbReference>
<evidence type="ECO:0000259" key="6">
    <source>
        <dbReference type="Pfam" id="PF01957"/>
    </source>
</evidence>
<proteinExistence type="predicted"/>
<dbReference type="InterPro" id="IPR002810">
    <property type="entry name" value="NfeD-like_C"/>
</dbReference>
<protein>
    <submittedName>
        <fullName evidence="7">NfeD family protein</fullName>
    </submittedName>
</protein>
<reference evidence="7" key="1">
    <citation type="submission" date="2022-12" db="EMBL/GenBank/DDBJ databases">
        <title>Polyphasic identification of a Novel Hot-Spring Cyanobacterium Ocullathermofonsia sinensis gen nov. sp. nov. and Genomic Insights on its Adaptations to the Thermal Habitat.</title>
        <authorList>
            <person name="Daroch M."/>
            <person name="Tang J."/>
            <person name="Jiang Y."/>
        </authorList>
    </citation>
    <scope>NUCLEOTIDE SEQUENCE</scope>
    <source>
        <strain evidence="7">PKUAC-SCTA174</strain>
    </source>
</reference>
<keyword evidence="8" id="KW-1185">Reference proteome</keyword>
<sequence length="157" mass="16578">MNLTELMTDQPYAVWLVLGFLFLVLGTLVGEPIVASLGIAALITAMAALTVTSVTTQIVIWGVLSIALAVVLRGMVPKQAKDLAPSTHAVVSETIPKGGTGLVSYDGALWKARCQISDATLLPGEAVQVVSRQGLTLIVMPTTFPDSELHTYSDSDR</sequence>
<evidence type="ECO:0000313" key="7">
    <source>
        <dbReference type="EMBL" id="WAL58368.1"/>
    </source>
</evidence>
<dbReference type="KEGG" id="tsin:OXH18_14375"/>
<gene>
    <name evidence="7" type="ORF">OXH18_14375</name>
</gene>
<evidence type="ECO:0000256" key="1">
    <source>
        <dbReference type="ARBA" id="ARBA00004141"/>
    </source>
</evidence>
<evidence type="ECO:0000256" key="5">
    <source>
        <dbReference type="SAM" id="Phobius"/>
    </source>
</evidence>
<dbReference type="Gene3D" id="2.40.50.140">
    <property type="entry name" value="Nucleic acid-binding proteins"/>
    <property type="match status" value="1"/>
</dbReference>
<keyword evidence="3 5" id="KW-1133">Transmembrane helix</keyword>
<keyword evidence="4 5" id="KW-0472">Membrane</keyword>
<keyword evidence="2 5" id="KW-0812">Transmembrane</keyword>
<dbReference type="AlphaFoldDB" id="A0A9E9C6M6"/>
<dbReference type="EMBL" id="CP113797">
    <property type="protein sequence ID" value="WAL58368.1"/>
    <property type="molecule type" value="Genomic_DNA"/>
</dbReference>
<comment type="subcellular location">
    <subcellularLocation>
        <location evidence="1">Membrane</location>
        <topology evidence="1">Multi-pass membrane protein</topology>
    </subcellularLocation>
</comment>
<dbReference type="PANTHER" id="PTHR33507:SF3">
    <property type="entry name" value="INNER MEMBRANE PROTEIN YBBJ"/>
    <property type="match status" value="1"/>
</dbReference>
<dbReference type="Proteomes" id="UP001163152">
    <property type="component" value="Chromosome"/>
</dbReference>
<feature type="transmembrane region" description="Helical" evidence="5">
    <location>
        <begin position="12"/>
        <end position="29"/>
    </location>
</feature>
<dbReference type="PANTHER" id="PTHR33507">
    <property type="entry name" value="INNER MEMBRANE PROTEIN YBBJ"/>
    <property type="match status" value="1"/>
</dbReference>
<evidence type="ECO:0000256" key="3">
    <source>
        <dbReference type="ARBA" id="ARBA00022989"/>
    </source>
</evidence>
<feature type="domain" description="NfeD-like C-terminal" evidence="6">
    <location>
        <begin position="90"/>
        <end position="141"/>
    </location>
</feature>
<dbReference type="Pfam" id="PF01957">
    <property type="entry name" value="NfeD"/>
    <property type="match status" value="1"/>
</dbReference>
<organism evidence="7 8">
    <name type="scientific">Thermocoleostomius sinensis A174</name>
    <dbReference type="NCBI Taxonomy" id="2016057"/>
    <lineage>
        <taxon>Bacteria</taxon>
        <taxon>Bacillati</taxon>
        <taxon>Cyanobacteriota</taxon>
        <taxon>Cyanophyceae</taxon>
        <taxon>Oculatellales</taxon>
        <taxon>Oculatellaceae</taxon>
        <taxon>Thermocoleostomius</taxon>
    </lineage>
</organism>